<proteinExistence type="predicted"/>
<dbReference type="RefSeq" id="WP_066854167.1">
    <property type="nucleotide sequence ID" value="NZ_JXMS01000010.1"/>
</dbReference>
<dbReference type="EMBL" id="JXMS01000010">
    <property type="protein sequence ID" value="OBQ52406.1"/>
    <property type="molecule type" value="Genomic_DNA"/>
</dbReference>
<accession>A0A1B7XE26</accession>
<evidence type="ECO:0008006" key="3">
    <source>
        <dbReference type="Google" id="ProtNLM"/>
    </source>
</evidence>
<dbReference type="PATRIC" id="fig|1560234.3.peg.312"/>
<dbReference type="PROSITE" id="PS51257">
    <property type="entry name" value="PROKAR_LIPOPROTEIN"/>
    <property type="match status" value="1"/>
</dbReference>
<dbReference type="STRING" id="1560234.SP90_07465"/>
<comment type="caution">
    <text evidence="1">The sequence shown here is derived from an EMBL/GenBank/DDBJ whole genome shotgun (WGS) entry which is preliminary data.</text>
</comment>
<evidence type="ECO:0000313" key="1">
    <source>
        <dbReference type="EMBL" id="OBQ52406.1"/>
    </source>
</evidence>
<reference evidence="1 2" key="1">
    <citation type="submission" date="2015-01" db="EMBL/GenBank/DDBJ databases">
        <title>Desulfovibrio sp. JC271 draft genome sequence.</title>
        <authorList>
            <person name="Shivani Y."/>
            <person name="Subhash Y."/>
            <person name="Sasikala C."/>
            <person name="Ramana C.V."/>
        </authorList>
    </citation>
    <scope>NUCLEOTIDE SEQUENCE [LARGE SCALE GENOMIC DNA]</scope>
    <source>
        <strain evidence="1 2">JC271</strain>
    </source>
</reference>
<protein>
    <recommendedName>
        <fullName evidence="3">Lipoprotein</fullName>
    </recommendedName>
</protein>
<gene>
    <name evidence="1" type="ORF">SP90_07465</name>
</gene>
<dbReference type="Proteomes" id="UP000091979">
    <property type="component" value="Unassembled WGS sequence"/>
</dbReference>
<sequence length="211" mass="23904">MDKSYTIAVRLIVGLFSLIAAGCSSNVMSTIYPGTFGEEVAIGQKAEDVRKVVYGHVFIDIPSTYSNLGTVEVAWQPSVPIPDLTVPQYLSTTVYAYNGTYYFTQWTRLGSDKYYFEPLVNEDVERWGTTWQLTTFTVPADTANSEYSQYFNFLQQQDEELSDSFAINVYAKRFSGRVIIRVLELRPATGASVLVPQFPELYPVRTYRTVE</sequence>
<keyword evidence="2" id="KW-1185">Reference proteome</keyword>
<organism evidence="1 2">
    <name type="scientific">Halodesulfovibrio spirochaetisodalis</name>
    <dbReference type="NCBI Taxonomy" id="1560234"/>
    <lineage>
        <taxon>Bacteria</taxon>
        <taxon>Pseudomonadati</taxon>
        <taxon>Thermodesulfobacteriota</taxon>
        <taxon>Desulfovibrionia</taxon>
        <taxon>Desulfovibrionales</taxon>
        <taxon>Desulfovibrionaceae</taxon>
        <taxon>Halodesulfovibrio</taxon>
    </lineage>
</organism>
<evidence type="ECO:0000313" key="2">
    <source>
        <dbReference type="Proteomes" id="UP000091979"/>
    </source>
</evidence>
<name>A0A1B7XE26_9BACT</name>
<dbReference type="AlphaFoldDB" id="A0A1B7XE26"/>
<dbReference type="OrthoDB" id="5465031at2"/>